<dbReference type="PANTHER" id="PTHR47642">
    <property type="entry name" value="ATP-DEPENDENT DNA HELICASE"/>
    <property type="match status" value="1"/>
</dbReference>
<dbReference type="InterPro" id="IPR027417">
    <property type="entry name" value="P-loop_NTPase"/>
</dbReference>
<dbReference type="InterPro" id="IPR025476">
    <property type="entry name" value="Helitron_helicase-like"/>
</dbReference>
<reference evidence="4" key="1">
    <citation type="submission" date="2021-02" db="EMBL/GenBank/DDBJ databases">
        <title>Comparative genomics reveals that relaxation of natural selection precedes convergent phenotypic evolution of cavefish.</title>
        <authorList>
            <person name="Peng Z."/>
        </authorList>
    </citation>
    <scope>NUCLEOTIDE SEQUENCE</scope>
    <source>
        <tissue evidence="4">Muscle</tissue>
    </source>
</reference>
<dbReference type="InterPro" id="IPR046700">
    <property type="entry name" value="DUF6570"/>
</dbReference>
<dbReference type="InterPro" id="IPR051055">
    <property type="entry name" value="PIF1_helicase"/>
</dbReference>
<feature type="domain" description="DUF6570" evidence="3">
    <location>
        <begin position="212"/>
        <end position="339"/>
    </location>
</feature>
<dbReference type="SUPFAM" id="SSF52540">
    <property type="entry name" value="P-loop containing nucleoside triphosphate hydrolases"/>
    <property type="match status" value="2"/>
</dbReference>
<feature type="compositionally biased region" description="Basic residues" evidence="1">
    <location>
        <begin position="1514"/>
        <end position="1549"/>
    </location>
</feature>
<gene>
    <name evidence="4" type="ORF">IRJ41_003612</name>
</gene>
<dbReference type="Pfam" id="PF20209">
    <property type="entry name" value="DUF6570"/>
    <property type="match status" value="1"/>
</dbReference>
<evidence type="ECO:0008006" key="6">
    <source>
        <dbReference type="Google" id="ProtNLM"/>
    </source>
</evidence>
<dbReference type="Pfam" id="PF13245">
    <property type="entry name" value="AAA_19"/>
    <property type="match status" value="1"/>
</dbReference>
<organism evidence="4 5">
    <name type="scientific">Triplophysa rosa</name>
    <name type="common">Cave loach</name>
    <dbReference type="NCBI Taxonomy" id="992332"/>
    <lineage>
        <taxon>Eukaryota</taxon>
        <taxon>Metazoa</taxon>
        <taxon>Chordata</taxon>
        <taxon>Craniata</taxon>
        <taxon>Vertebrata</taxon>
        <taxon>Euteleostomi</taxon>
        <taxon>Actinopterygii</taxon>
        <taxon>Neopterygii</taxon>
        <taxon>Teleostei</taxon>
        <taxon>Ostariophysi</taxon>
        <taxon>Cypriniformes</taxon>
        <taxon>Nemacheilidae</taxon>
        <taxon>Triplophysa</taxon>
    </lineage>
</organism>
<name>A0A9W7T4C3_TRIRA</name>
<dbReference type="Pfam" id="PF14214">
    <property type="entry name" value="Helitron_like_N"/>
    <property type="match status" value="1"/>
</dbReference>
<evidence type="ECO:0000313" key="5">
    <source>
        <dbReference type="Proteomes" id="UP001059041"/>
    </source>
</evidence>
<evidence type="ECO:0000259" key="3">
    <source>
        <dbReference type="Pfam" id="PF20209"/>
    </source>
</evidence>
<dbReference type="PANTHER" id="PTHR47642:SF3">
    <property type="entry name" value="ATP-DEPENDENT DNA HELICASE"/>
    <property type="match status" value="1"/>
</dbReference>
<feature type="region of interest" description="Disordered" evidence="1">
    <location>
        <begin position="1502"/>
        <end position="1549"/>
    </location>
</feature>
<feature type="compositionally biased region" description="Basic and acidic residues" evidence="1">
    <location>
        <begin position="1502"/>
        <end position="1512"/>
    </location>
</feature>
<sequence>MRKLCLRKRKVSDAAESSATKRHRERYCHNHDLRNVYCRNIDVQTLKCKRSKLKYSSNVHFQNLVYQYSKVKYKRNLGFQARVREYSKDKYLRNPACKSRVCEYSKDKYLRNPAFKSRKCMDVTIARFRQEVSKGPEFVCCVCHRLFFRKQVTVCQMESYEEKGERIVALASRCITLNYVHVCDETCNNSPDSFPGWKLWICPTCHRKLLYGKLPAESIANMHLVDIPNQLKCLNSLEEHLIARNIHFLKLLCLPRGKQHGCHGPVVLLQLLGVADVSNILPRNECDDKLISIKLKRKLTYKGHYEYKYVHTDRVKDALKYLIRYNKWYKDIEINEQWINSLDELEEIVVDDKEMEEQDVQVEKTYEENDTEEQPEEDLTYIKEQGGLLSDTSLQPVDIGSEIIDQHFRDVLNVAPAEGNSPVRLLADETNEAKCFPILFPTSGPTFHDDREVRITLSRNLNARILNADGRFARITDLIFYAQYLSELDQILSNVSIALRKGSDKSLLQEVRSEVLTDPNSLTKILNYDEGYKFLRPVRGTPPYWQTSQKDLFALIRQLGIPTFFASFKGKNVNVDELDWSEKCGLICRNPVTAARMFDHRWHCFLKDVIMSPAEPIGKVKDYFYRVEFQQRGSPHVHCLFWVEDAPKHDDREVRQRRTTFIDRYITCEIPREDDGELYETANSVQKHSVRHSKTCRKKNTVCRFNFPRPPSGRTFITRAVLNYLKSNDKHDTASAILKKIKSALTDSDVVFDSTDAFFQSIGINQSVFEKACKICSKKKSVVLKRNPNDVWVNQYNTHLLCAWKGNMDIQTDAYSVVMGLLLQRAQNEAMNGNLEARSALKMLGSVYLHNREISAQEAVYRLTGMHLKECSRKVQFIPIGTDPVKMSLPLRILQNRDGQRCEESSIWMKSLVDRYKSRLQTQQFDILCLASFCSEHRILSLSEISSQTKSSKDKVIKLNNNCGYMMKRTRTEPVVVRYPRFLPTKDPVKYHYSLLQLFLPHYEDWQLKPDSFSTYEDFYNDGAVKCGSDVATVKSIVDANRALFEKVSHVMERAQQLLEQGVDLEDTLALQCPETEKQHDECLELKKKKTLPDEDDSDVLIPDLMANPQASFTIDTNNAVIDILQNSWCLQKLLGENHEQFYLFVTGGAGTGKSHLIKAIYYESSRLLSQLSENPDDRSVTLCVSTGVAAYNIGAATIHNTLSIGANVKLPYQPLINDKINYLHCKMGSLLRQFKQTGDYSVFGKVSIVAVGDFYQLPPVRGIPLYSDTNGVNLWHNNFEIAELTKVVRQQNAWPLILTDIKMLKQCETGEACDAIHIFPTNAEVDEYNAQRHNEACPEAISIRKNIDVSDDLVNGAFGTVVHVSRSQKQHDEDEFDDDFPSAIHVVVDNPNVGKTQRSKQTLTLRLISKKFCNCSAPVKRYVTRLSISNCSTLLNIKMHLFTFICLNGYQARSTPIIELKIKAFLHWTCWFGPHRQLQSCPHFTYTVTKQSKLYLQKQEKVETQKTDTPTHKTLHTHNTHQHTQTQRHTHTRMRTHTHTTHTHTHIQ</sequence>
<protein>
    <recommendedName>
        <fullName evidence="6">DNA helicase</fullName>
    </recommendedName>
</protein>
<evidence type="ECO:0000259" key="2">
    <source>
        <dbReference type="Pfam" id="PF14214"/>
    </source>
</evidence>
<proteinExistence type="predicted"/>
<accession>A0A9W7T4C3</accession>
<evidence type="ECO:0000256" key="1">
    <source>
        <dbReference type="SAM" id="MobiDB-lite"/>
    </source>
</evidence>
<evidence type="ECO:0000313" key="4">
    <source>
        <dbReference type="EMBL" id="KAI7790400.1"/>
    </source>
</evidence>
<feature type="domain" description="Helitron helicase-like" evidence="2">
    <location>
        <begin position="536"/>
        <end position="640"/>
    </location>
</feature>
<dbReference type="Gene3D" id="3.40.50.300">
    <property type="entry name" value="P-loop containing nucleotide triphosphate hydrolases"/>
    <property type="match status" value="1"/>
</dbReference>
<keyword evidence="5" id="KW-1185">Reference proteome</keyword>
<comment type="caution">
    <text evidence="4">The sequence shown here is derived from an EMBL/GenBank/DDBJ whole genome shotgun (WGS) entry which is preliminary data.</text>
</comment>
<dbReference type="Proteomes" id="UP001059041">
    <property type="component" value="Unassembled WGS sequence"/>
</dbReference>
<dbReference type="EMBL" id="JAFHDT010000133">
    <property type="protein sequence ID" value="KAI7790400.1"/>
    <property type="molecule type" value="Genomic_DNA"/>
</dbReference>